<name>A0A0J7J7V2_9GAMM</name>
<accession>A0A0J7J7V2</accession>
<dbReference type="Gene3D" id="3.30.70.100">
    <property type="match status" value="1"/>
</dbReference>
<proteinExistence type="predicted"/>
<dbReference type="PANTHER" id="PTHR40257">
    <property type="match status" value="1"/>
</dbReference>
<dbReference type="AlphaFoldDB" id="A0A0J7J7V2"/>
<protein>
    <submittedName>
        <fullName evidence="2">Putative conserved protein, DUF1330 family</fullName>
    </submittedName>
</protein>
<dbReference type="STRING" id="1658765.Msub_10451"/>
<feature type="domain" description="DUF1330" evidence="1">
    <location>
        <begin position="48"/>
        <end position="123"/>
    </location>
</feature>
<dbReference type="PATRIC" id="fig|1658765.3.peg.447"/>
<dbReference type="Proteomes" id="UP000036102">
    <property type="component" value="Unassembled WGS sequence"/>
</dbReference>
<keyword evidence="3" id="KW-1185">Reference proteome</keyword>
<evidence type="ECO:0000313" key="2">
    <source>
        <dbReference type="EMBL" id="KMQ74272.1"/>
    </source>
</evidence>
<gene>
    <name evidence="2" type="ORF">Msub_10451</name>
</gene>
<dbReference type="EMBL" id="LFBU01000001">
    <property type="protein sequence ID" value="KMQ74272.1"/>
    <property type="molecule type" value="Genomic_DNA"/>
</dbReference>
<evidence type="ECO:0000259" key="1">
    <source>
        <dbReference type="Pfam" id="PF07045"/>
    </source>
</evidence>
<dbReference type="RefSeq" id="WP_048494511.1">
    <property type="nucleotide sequence ID" value="NZ_LFBU01000001.1"/>
</dbReference>
<dbReference type="PANTHER" id="PTHR40257:SF1">
    <property type="entry name" value="DUF1330 DOMAIN-CONTAINING PROTEIN"/>
    <property type="match status" value="1"/>
</dbReference>
<sequence length="139" mass="15352">MDAINPTPDQLQKVLADTPKNQPVVMLNLLRFRERANYTEDAPERSGREAYTLYMEEAAACVKSVGAEVIWSGRSVGSLIAPPDESWDQVLLVRYPSIDAFMAMIESPEYKGVVKHRTAALKDSRLVANVEGENRAGSA</sequence>
<organism evidence="2 3">
    <name type="scientific">Marinobacter subterrani</name>
    <dbReference type="NCBI Taxonomy" id="1658765"/>
    <lineage>
        <taxon>Bacteria</taxon>
        <taxon>Pseudomonadati</taxon>
        <taxon>Pseudomonadota</taxon>
        <taxon>Gammaproteobacteria</taxon>
        <taxon>Pseudomonadales</taxon>
        <taxon>Marinobacteraceae</taxon>
        <taxon>Marinobacter</taxon>
    </lineage>
</organism>
<dbReference type="Pfam" id="PF07045">
    <property type="entry name" value="DUF1330"/>
    <property type="match status" value="1"/>
</dbReference>
<dbReference type="InterPro" id="IPR010753">
    <property type="entry name" value="DUF1330"/>
</dbReference>
<evidence type="ECO:0000313" key="3">
    <source>
        <dbReference type="Proteomes" id="UP000036102"/>
    </source>
</evidence>
<dbReference type="SUPFAM" id="SSF54909">
    <property type="entry name" value="Dimeric alpha+beta barrel"/>
    <property type="match status" value="1"/>
</dbReference>
<reference evidence="2 3" key="1">
    <citation type="submission" date="2015-06" db="EMBL/GenBank/DDBJ databases">
        <title>Marinobacter subterrani, a genetically tractable neutrophilic iron-oxidizing strain isolated from the Soudan Iron Mine.</title>
        <authorList>
            <person name="Bonis B.M."/>
            <person name="Gralnick J.A."/>
        </authorList>
    </citation>
    <scope>NUCLEOTIDE SEQUENCE [LARGE SCALE GENOMIC DNA]</scope>
    <source>
        <strain evidence="2 3">JG233</strain>
    </source>
</reference>
<comment type="caution">
    <text evidence="2">The sequence shown here is derived from an EMBL/GenBank/DDBJ whole genome shotgun (WGS) entry which is preliminary data.</text>
</comment>
<dbReference type="OrthoDB" id="8909581at2"/>
<dbReference type="InterPro" id="IPR011008">
    <property type="entry name" value="Dimeric_a/b-barrel"/>
</dbReference>